<feature type="non-terminal residue" evidence="6">
    <location>
        <position position="619"/>
    </location>
</feature>
<name>A0A7R8WPS2_9CRUS</name>
<reference evidence="6" key="1">
    <citation type="submission" date="2020-11" db="EMBL/GenBank/DDBJ databases">
        <authorList>
            <person name="Tran Van P."/>
        </authorList>
    </citation>
    <scope>NUCLEOTIDE SEQUENCE</scope>
</reference>
<dbReference type="GO" id="GO:0046872">
    <property type="term" value="F:metal ion binding"/>
    <property type="evidence" value="ECO:0007669"/>
    <property type="project" value="UniProtKB-KW"/>
</dbReference>
<comment type="cofactor">
    <cofactor evidence="1">
        <name>a divalent metal cation</name>
        <dbReference type="ChEBI" id="CHEBI:60240"/>
    </cofactor>
</comment>
<feature type="compositionally biased region" description="Polar residues" evidence="3">
    <location>
        <begin position="14"/>
        <end position="25"/>
    </location>
</feature>
<dbReference type="Pfam" id="PF13613">
    <property type="entry name" value="HTH_Tnp_4"/>
    <property type="match status" value="1"/>
</dbReference>
<dbReference type="PANTHER" id="PTHR23080">
    <property type="entry name" value="THAP DOMAIN PROTEIN"/>
    <property type="match status" value="1"/>
</dbReference>
<evidence type="ECO:0000259" key="4">
    <source>
        <dbReference type="Pfam" id="PF13359"/>
    </source>
</evidence>
<evidence type="ECO:0000256" key="1">
    <source>
        <dbReference type="ARBA" id="ARBA00001968"/>
    </source>
</evidence>
<dbReference type="EMBL" id="OB670318">
    <property type="protein sequence ID" value="CAD7234894.1"/>
    <property type="molecule type" value="Genomic_DNA"/>
</dbReference>
<protein>
    <submittedName>
        <fullName evidence="6">Uncharacterized protein</fullName>
    </submittedName>
</protein>
<evidence type="ECO:0000256" key="3">
    <source>
        <dbReference type="SAM" id="MobiDB-lite"/>
    </source>
</evidence>
<dbReference type="AlphaFoldDB" id="A0A7R8WPS2"/>
<evidence type="ECO:0000313" key="6">
    <source>
        <dbReference type="EMBL" id="CAD7234894.1"/>
    </source>
</evidence>
<sequence>SSCLSPIAQISLLWSEQNRQNENSNRTSLPSRPERREERNENRTKRNELVDTSAPPLSRDEVELNEISVNLPETEENLNSIPILSRDILYFDNNDSSALPHTRHTGSPQPPTVINPFPFPKEGHFLITDSQGKRINRAELDPTTFSVTTWVKAGLTVSDRIQRIKKGAPKVHKPTGSQELSAWALHHGVHIIRCNSLQRSDFGRDGVHLNESGLKKICLRLKQKLGLPRVVSARIPFRSFQMIKTIIEGRMSGEADSKLDPVDKILLTIMKLRHDFGFMDLGIRFGISDRMASSIFSSVLLHLHNFVFNNLIRDRIPSLKKCKQSRPPCLENYSNVRFIVDCTEFPCHAPYLLKQKRSIYSHYKSRYTFKALVAIAPNGTVTFVSELYGGSVSDKVIVMKSGFLDLLESGECILADKGFLIGDLLPPGVNLNLPPFLTRKEGHRRKFTNTQARDTTAIARARIHVERVMARIKIFKILSNFKHSDRSYANEQNNNLRLKQKLGLPRGVSASHRLNSPRHRPPSHHVQAAVQHWPPLQPRSFAKAVGSSRPPQLPSGHFNPVAMQQLAPPPLVNVPPPLVNVPPPFMPKNVQGLAHPFHPPTQGLWELAFQLVPLIKSML</sequence>
<feature type="non-terminal residue" evidence="6">
    <location>
        <position position="1"/>
    </location>
</feature>
<feature type="compositionally biased region" description="Basic and acidic residues" evidence="3">
    <location>
        <begin position="32"/>
        <end position="49"/>
    </location>
</feature>
<feature type="region of interest" description="Disordered" evidence="3">
    <location>
        <begin position="14"/>
        <end position="61"/>
    </location>
</feature>
<dbReference type="PANTHER" id="PTHR23080:SF133">
    <property type="entry name" value="SI:CH211-262I1.5-RELATED"/>
    <property type="match status" value="1"/>
</dbReference>
<gene>
    <name evidence="6" type="ORF">CTOB1V02_LOCUS12710</name>
</gene>
<feature type="domain" description="Transposase Helix-turn-helix" evidence="5">
    <location>
        <begin position="258"/>
        <end position="299"/>
    </location>
</feature>
<dbReference type="OrthoDB" id="6382721at2759"/>
<proteinExistence type="predicted"/>
<dbReference type="Pfam" id="PF13359">
    <property type="entry name" value="DDE_Tnp_4"/>
    <property type="match status" value="1"/>
</dbReference>
<dbReference type="InterPro" id="IPR027805">
    <property type="entry name" value="Transposase_HTH_dom"/>
</dbReference>
<evidence type="ECO:0000256" key="2">
    <source>
        <dbReference type="ARBA" id="ARBA00022723"/>
    </source>
</evidence>
<keyword evidence="2" id="KW-0479">Metal-binding</keyword>
<accession>A0A7R8WPS2</accession>
<organism evidence="6">
    <name type="scientific">Cyprideis torosa</name>
    <dbReference type="NCBI Taxonomy" id="163714"/>
    <lineage>
        <taxon>Eukaryota</taxon>
        <taxon>Metazoa</taxon>
        <taxon>Ecdysozoa</taxon>
        <taxon>Arthropoda</taxon>
        <taxon>Crustacea</taxon>
        <taxon>Oligostraca</taxon>
        <taxon>Ostracoda</taxon>
        <taxon>Podocopa</taxon>
        <taxon>Podocopida</taxon>
        <taxon>Cytherocopina</taxon>
        <taxon>Cytheroidea</taxon>
        <taxon>Cytherideidae</taxon>
        <taxon>Cyprideis</taxon>
    </lineage>
</organism>
<dbReference type="InterPro" id="IPR027806">
    <property type="entry name" value="HARBI1_dom"/>
</dbReference>
<evidence type="ECO:0000259" key="5">
    <source>
        <dbReference type="Pfam" id="PF13613"/>
    </source>
</evidence>
<feature type="domain" description="DDE Tnp4" evidence="4">
    <location>
        <begin position="340"/>
        <end position="481"/>
    </location>
</feature>